<dbReference type="InterPro" id="IPR036380">
    <property type="entry name" value="Isochorismatase-like_sf"/>
</dbReference>
<dbReference type="Pfam" id="PF00857">
    <property type="entry name" value="Isochorismatase"/>
    <property type="match status" value="1"/>
</dbReference>
<dbReference type="AlphaFoldDB" id="A0A171DIY9"/>
<evidence type="ECO:0000259" key="2">
    <source>
        <dbReference type="Pfam" id="PF00857"/>
    </source>
</evidence>
<comment type="caution">
    <text evidence="3">The sequence shown here is derived from an EMBL/GenBank/DDBJ whole genome shotgun (WGS) entry which is preliminary data.</text>
</comment>
<dbReference type="InterPro" id="IPR050272">
    <property type="entry name" value="Isochorismatase-like_hydrls"/>
</dbReference>
<organism evidence="3 4">
    <name type="scientific">Planomonospora sphaerica</name>
    <dbReference type="NCBI Taxonomy" id="161355"/>
    <lineage>
        <taxon>Bacteria</taxon>
        <taxon>Bacillati</taxon>
        <taxon>Actinomycetota</taxon>
        <taxon>Actinomycetes</taxon>
        <taxon>Streptosporangiales</taxon>
        <taxon>Streptosporangiaceae</taxon>
        <taxon>Planomonospora</taxon>
    </lineage>
</organism>
<keyword evidence="4" id="KW-1185">Reference proteome</keyword>
<dbReference type="OrthoDB" id="5794853at2"/>
<dbReference type="PRINTS" id="PR01398">
    <property type="entry name" value="ISCHRISMTASE"/>
</dbReference>
<name>A0A171DIY9_9ACTN</name>
<reference evidence="4" key="2">
    <citation type="submission" date="2016-04" db="EMBL/GenBank/DDBJ databases">
        <title>Planomonospora sphaerica JCM9374 whole genome shotgun sequence.</title>
        <authorList>
            <person name="Suzuki T."/>
            <person name="Dohra H."/>
            <person name="Kodani S."/>
        </authorList>
    </citation>
    <scope>NUCLEOTIDE SEQUENCE [LARGE SCALE GENOMIC DNA]</scope>
    <source>
        <strain evidence="4">JCM 9374</strain>
    </source>
</reference>
<feature type="domain" description="Isochorismatase-like" evidence="2">
    <location>
        <begin position="29"/>
        <end position="200"/>
    </location>
</feature>
<dbReference type="RefSeq" id="WP_068899726.1">
    <property type="nucleotide sequence ID" value="NZ_BDCX01000011.1"/>
</dbReference>
<accession>A0A171DIY9</accession>
<proteinExistence type="predicted"/>
<dbReference type="GO" id="GO:0008908">
    <property type="term" value="F:isochorismatase activity"/>
    <property type="evidence" value="ECO:0007669"/>
    <property type="project" value="InterPro"/>
</dbReference>
<keyword evidence="1" id="KW-0378">Hydrolase</keyword>
<dbReference type="STRING" id="161355.PS9374_04501"/>
<evidence type="ECO:0000313" key="4">
    <source>
        <dbReference type="Proteomes" id="UP000077701"/>
    </source>
</evidence>
<dbReference type="InterPro" id="IPR016291">
    <property type="entry name" value="Isochorismatase"/>
</dbReference>
<dbReference type="Proteomes" id="UP000077701">
    <property type="component" value="Unassembled WGS sequence"/>
</dbReference>
<protein>
    <submittedName>
        <fullName evidence="3">Isochorismatase</fullName>
    </submittedName>
</protein>
<sequence length="213" mass="23071">MAIPAITPYPMPTHAPASPLPWRLDPRRAALLIHDMQTYFLTPYQGHSPAPGLLANIARLREHCTDLHIPVIYSAQPAAQTRAERGLLQDLWGPGIRTAAEAAITGALAPRDGDIVITKWRYSAFQRTPLAELLIERGCDQLIVCGVYGHIGIAATATEAFMRDVQPFLAVDAIADFTAADHEQTLRHAAARCAATLTTSDIVHALTAAELLL</sequence>
<dbReference type="PANTHER" id="PTHR43540:SF3">
    <property type="entry name" value="ENTEROBACTIN SYNTHASE COMPONENT B"/>
    <property type="match status" value="1"/>
</dbReference>
<dbReference type="Gene3D" id="3.40.50.850">
    <property type="entry name" value="Isochorismatase-like"/>
    <property type="match status" value="1"/>
</dbReference>
<dbReference type="InterPro" id="IPR000868">
    <property type="entry name" value="Isochorismatase-like_dom"/>
</dbReference>
<evidence type="ECO:0000256" key="1">
    <source>
        <dbReference type="ARBA" id="ARBA00022801"/>
    </source>
</evidence>
<reference evidence="3 4" key="1">
    <citation type="journal article" date="2016" name="Genome Announc.">
        <title>Draft Genome Sequence of Planomonospora sphaerica JCM9374, a Rare Actinomycete.</title>
        <authorList>
            <person name="Dohra H."/>
            <person name="Suzuki T."/>
            <person name="Inoue Y."/>
            <person name="Kodani S."/>
        </authorList>
    </citation>
    <scope>NUCLEOTIDE SEQUENCE [LARGE SCALE GENOMIC DNA]</scope>
    <source>
        <strain evidence="3 4">JCM 9374</strain>
    </source>
</reference>
<dbReference type="SUPFAM" id="SSF52499">
    <property type="entry name" value="Isochorismatase-like hydrolases"/>
    <property type="match status" value="1"/>
</dbReference>
<dbReference type="PANTHER" id="PTHR43540">
    <property type="entry name" value="PEROXYUREIDOACRYLATE/UREIDOACRYLATE AMIDOHYDROLASE-RELATED"/>
    <property type="match status" value="1"/>
</dbReference>
<evidence type="ECO:0000313" key="3">
    <source>
        <dbReference type="EMBL" id="GAT68836.1"/>
    </source>
</evidence>
<gene>
    <name evidence="3" type="ORF">PS9374_04501</name>
</gene>
<dbReference type="EMBL" id="BDCX01000011">
    <property type="protein sequence ID" value="GAT68836.1"/>
    <property type="molecule type" value="Genomic_DNA"/>
</dbReference>